<dbReference type="EMBL" id="VKHP01000009">
    <property type="protein sequence ID" value="NEU95041.1"/>
    <property type="molecule type" value="Genomic_DNA"/>
</dbReference>
<accession>A0A6P1BBR8</accession>
<reference evidence="1 2" key="1">
    <citation type="journal article" date="2020" name="Arch. Microbiol.">
        <title>Bradyrhizobium uaiense sp. nov., a new highly efficient cowpea symbiont.</title>
        <authorList>
            <person name="Cabral Michel D."/>
            <person name="Azarias Guimaraes A."/>
            <person name="Martins da Costa E."/>
            <person name="Soares de Carvalho T."/>
            <person name="Balsanelli E."/>
            <person name="Willems A."/>
            <person name="Maltempi de Souza E."/>
            <person name="de Souza Moreira F.M."/>
        </authorList>
    </citation>
    <scope>NUCLEOTIDE SEQUENCE [LARGE SCALE GENOMIC DNA]</scope>
    <source>
        <strain evidence="1 2">UFLA 03-164</strain>
    </source>
</reference>
<dbReference type="Proteomes" id="UP000468531">
    <property type="component" value="Unassembled WGS sequence"/>
</dbReference>
<comment type="caution">
    <text evidence="1">The sequence shown here is derived from an EMBL/GenBank/DDBJ whole genome shotgun (WGS) entry which is preliminary data.</text>
</comment>
<keyword evidence="2" id="KW-1185">Reference proteome</keyword>
<dbReference type="RefSeq" id="WP_163150888.1">
    <property type="nucleotide sequence ID" value="NZ_VKHP01000009.1"/>
</dbReference>
<evidence type="ECO:0000313" key="1">
    <source>
        <dbReference type="EMBL" id="NEU95041.1"/>
    </source>
</evidence>
<organism evidence="1 2">
    <name type="scientific">Bradyrhizobium uaiense</name>
    <dbReference type="NCBI Taxonomy" id="2594946"/>
    <lineage>
        <taxon>Bacteria</taxon>
        <taxon>Pseudomonadati</taxon>
        <taxon>Pseudomonadota</taxon>
        <taxon>Alphaproteobacteria</taxon>
        <taxon>Hyphomicrobiales</taxon>
        <taxon>Nitrobacteraceae</taxon>
        <taxon>Bradyrhizobium</taxon>
    </lineage>
</organism>
<protein>
    <submittedName>
        <fullName evidence="1">Uncharacterized protein</fullName>
    </submittedName>
</protein>
<name>A0A6P1BBR8_9BRAD</name>
<dbReference type="AlphaFoldDB" id="A0A6P1BBR8"/>
<sequence>MALPAFPIANAVILKEGFGLQRMRDPIATDMEQGNTRQRPRPGDNVGTVTQTVRFYAADYDTFVEWVKTTLNLGTARFTIDVWLGTSMANKVCQFIKPGTALVASWPNPEQVDVRMTLRVYDV</sequence>
<proteinExistence type="predicted"/>
<evidence type="ECO:0000313" key="2">
    <source>
        <dbReference type="Proteomes" id="UP000468531"/>
    </source>
</evidence>
<gene>
    <name evidence="1" type="ORF">FNJ47_04155</name>
</gene>